<evidence type="ECO:0000313" key="4">
    <source>
        <dbReference type="Proteomes" id="UP000319976"/>
    </source>
</evidence>
<dbReference type="InterPro" id="IPR007172">
    <property type="entry name" value="DUF374"/>
</dbReference>
<evidence type="ECO:0000256" key="1">
    <source>
        <dbReference type="SAM" id="Coils"/>
    </source>
</evidence>
<dbReference type="Pfam" id="PF04028">
    <property type="entry name" value="DUF374"/>
    <property type="match status" value="1"/>
</dbReference>
<dbReference type="AlphaFoldDB" id="A0A517TFC0"/>
<dbReference type="RefSeq" id="WP_145266733.1">
    <property type="nucleotide sequence ID" value="NZ_CP036316.1"/>
</dbReference>
<evidence type="ECO:0000259" key="2">
    <source>
        <dbReference type="Pfam" id="PF04028"/>
    </source>
</evidence>
<accession>A0A517TFC0</accession>
<name>A0A517TFC0_9PLAN</name>
<dbReference type="Proteomes" id="UP000319976">
    <property type="component" value="Chromosome"/>
</dbReference>
<dbReference type="KEGG" id="chya:V22_43460"/>
<keyword evidence="1" id="KW-0175">Coiled coil</keyword>
<dbReference type="EMBL" id="CP036316">
    <property type="protein sequence ID" value="QDT67073.1"/>
    <property type="molecule type" value="Genomic_DNA"/>
</dbReference>
<gene>
    <name evidence="3" type="ORF">V22_43460</name>
</gene>
<reference evidence="3 4" key="1">
    <citation type="submission" date="2019-02" db="EMBL/GenBank/DDBJ databases">
        <title>Deep-cultivation of Planctomycetes and their phenomic and genomic characterization uncovers novel biology.</title>
        <authorList>
            <person name="Wiegand S."/>
            <person name="Jogler M."/>
            <person name="Boedeker C."/>
            <person name="Pinto D."/>
            <person name="Vollmers J."/>
            <person name="Rivas-Marin E."/>
            <person name="Kohn T."/>
            <person name="Peeters S.H."/>
            <person name="Heuer A."/>
            <person name="Rast P."/>
            <person name="Oberbeckmann S."/>
            <person name="Bunk B."/>
            <person name="Jeske O."/>
            <person name="Meyerdierks A."/>
            <person name="Storesund J.E."/>
            <person name="Kallscheuer N."/>
            <person name="Luecker S."/>
            <person name="Lage O.M."/>
            <person name="Pohl T."/>
            <person name="Merkel B.J."/>
            <person name="Hornburger P."/>
            <person name="Mueller R.-W."/>
            <person name="Bruemmer F."/>
            <person name="Labrenz M."/>
            <person name="Spormann A.M."/>
            <person name="Op den Camp H."/>
            <person name="Overmann J."/>
            <person name="Amann R."/>
            <person name="Jetten M.S.M."/>
            <person name="Mascher T."/>
            <person name="Medema M.H."/>
            <person name="Devos D.P."/>
            <person name="Kaster A.-K."/>
            <person name="Ovreas L."/>
            <person name="Rohde M."/>
            <person name="Galperin M.Y."/>
            <person name="Jogler C."/>
        </authorList>
    </citation>
    <scope>NUCLEOTIDE SEQUENCE [LARGE SCALE GENOMIC DNA]</scope>
    <source>
        <strain evidence="3 4">V22</strain>
    </source>
</reference>
<sequence length="233" mass="26138">MKIRNKFLNKCLAYTAAIALRAIVRTCRLEAIEEEADTNIYNPDTKGRYLISFWHDQIAMYVFIRPHYDVGGLVSQHRDGEYLADGMRAVDVTPVRGSSKRGGAEAVTQIMRDAQGLHIAITPDGPRGPEHKMKQGIVYLASRMQRPILPTYAVCESAWRIKGSWTDLIIPKPFSRVIMVGAPLFHVPAEVPKNELQGYVEQVEAEMSRLEQKAHAILNGEPIEELTKLPMAA</sequence>
<dbReference type="OrthoDB" id="9810508at2"/>
<dbReference type="CDD" id="cd07983">
    <property type="entry name" value="LPLAT_DUF374-like"/>
    <property type="match status" value="1"/>
</dbReference>
<keyword evidence="4" id="KW-1185">Reference proteome</keyword>
<feature type="domain" description="DUF374" evidence="2">
    <location>
        <begin position="65"/>
        <end position="129"/>
    </location>
</feature>
<evidence type="ECO:0000313" key="3">
    <source>
        <dbReference type="EMBL" id="QDT67073.1"/>
    </source>
</evidence>
<feature type="coiled-coil region" evidence="1">
    <location>
        <begin position="193"/>
        <end position="220"/>
    </location>
</feature>
<organism evidence="3 4">
    <name type="scientific">Calycomorphotria hydatis</name>
    <dbReference type="NCBI Taxonomy" id="2528027"/>
    <lineage>
        <taxon>Bacteria</taxon>
        <taxon>Pseudomonadati</taxon>
        <taxon>Planctomycetota</taxon>
        <taxon>Planctomycetia</taxon>
        <taxon>Planctomycetales</taxon>
        <taxon>Planctomycetaceae</taxon>
        <taxon>Calycomorphotria</taxon>
    </lineage>
</organism>
<proteinExistence type="predicted"/>
<protein>
    <recommendedName>
        <fullName evidence="2">DUF374 domain-containing protein</fullName>
    </recommendedName>
</protein>